<dbReference type="OrthoDB" id="2162425at2759"/>
<feature type="compositionally biased region" description="Basic and acidic residues" evidence="1">
    <location>
        <begin position="232"/>
        <end position="246"/>
    </location>
</feature>
<dbReference type="Proteomes" id="UP001046870">
    <property type="component" value="Chromosome 2"/>
</dbReference>
<name>A0A9D3TCF4_MEGAT</name>
<dbReference type="SUPFAM" id="SSF50978">
    <property type="entry name" value="WD40 repeat-like"/>
    <property type="match status" value="1"/>
</dbReference>
<dbReference type="GO" id="GO:0045504">
    <property type="term" value="F:dynein heavy chain binding"/>
    <property type="evidence" value="ECO:0007669"/>
    <property type="project" value="InterPro"/>
</dbReference>
<dbReference type="Gene3D" id="2.130.10.10">
    <property type="entry name" value="YVTN repeat-like/Quinoprotein amine dehydrogenase"/>
    <property type="match status" value="2"/>
</dbReference>
<comment type="caution">
    <text evidence="2">The sequence shown here is derived from an EMBL/GenBank/DDBJ whole genome shotgun (WGS) entry which is preliminary data.</text>
</comment>
<dbReference type="InterPro" id="IPR042505">
    <property type="entry name" value="DYNC2I1"/>
</dbReference>
<protein>
    <recommendedName>
        <fullName evidence="4">WD repeat-containing protein 60</fullName>
    </recommendedName>
</protein>
<dbReference type="GO" id="GO:0005868">
    <property type="term" value="C:cytoplasmic dynein complex"/>
    <property type="evidence" value="ECO:0007669"/>
    <property type="project" value="InterPro"/>
</dbReference>
<dbReference type="PANTHER" id="PTHR16022:SF0">
    <property type="entry name" value="CYTOPLASMIC DYNEIN 2 INTERMEDIATE CHAIN 1"/>
    <property type="match status" value="1"/>
</dbReference>
<dbReference type="GO" id="GO:0045503">
    <property type="term" value="F:dynein light chain binding"/>
    <property type="evidence" value="ECO:0007669"/>
    <property type="project" value="InterPro"/>
</dbReference>
<organism evidence="2 3">
    <name type="scientific">Megalops atlanticus</name>
    <name type="common">Tarpon</name>
    <name type="synonym">Clupea gigantea</name>
    <dbReference type="NCBI Taxonomy" id="7932"/>
    <lineage>
        <taxon>Eukaryota</taxon>
        <taxon>Metazoa</taxon>
        <taxon>Chordata</taxon>
        <taxon>Craniata</taxon>
        <taxon>Vertebrata</taxon>
        <taxon>Euteleostomi</taxon>
        <taxon>Actinopterygii</taxon>
        <taxon>Neopterygii</taxon>
        <taxon>Teleostei</taxon>
        <taxon>Elopiformes</taxon>
        <taxon>Megalopidae</taxon>
        <taxon>Megalops</taxon>
    </lineage>
</organism>
<dbReference type="GO" id="GO:0005929">
    <property type="term" value="C:cilium"/>
    <property type="evidence" value="ECO:0007669"/>
    <property type="project" value="GOC"/>
</dbReference>
<reference evidence="2" key="1">
    <citation type="submission" date="2021-01" db="EMBL/GenBank/DDBJ databases">
        <authorList>
            <person name="Zahm M."/>
            <person name="Roques C."/>
            <person name="Cabau C."/>
            <person name="Klopp C."/>
            <person name="Donnadieu C."/>
            <person name="Jouanno E."/>
            <person name="Lampietro C."/>
            <person name="Louis A."/>
            <person name="Herpin A."/>
            <person name="Echchiki A."/>
            <person name="Berthelot C."/>
            <person name="Parey E."/>
            <person name="Roest-Crollius H."/>
            <person name="Braasch I."/>
            <person name="Postlethwait J."/>
            <person name="Bobe J."/>
            <person name="Montfort J."/>
            <person name="Bouchez O."/>
            <person name="Begum T."/>
            <person name="Mejri S."/>
            <person name="Adams A."/>
            <person name="Chen W.-J."/>
            <person name="Guiguen Y."/>
        </authorList>
    </citation>
    <scope>NUCLEOTIDE SEQUENCE</scope>
    <source>
        <strain evidence="2">YG-15Mar2019-1</strain>
        <tissue evidence="2">Brain</tissue>
    </source>
</reference>
<feature type="region of interest" description="Disordered" evidence="1">
    <location>
        <begin position="1"/>
        <end position="246"/>
    </location>
</feature>
<keyword evidence="3" id="KW-1185">Reference proteome</keyword>
<dbReference type="SMART" id="SM00320">
    <property type="entry name" value="WD40"/>
    <property type="match status" value="3"/>
</dbReference>
<dbReference type="AlphaFoldDB" id="A0A9D3TCF4"/>
<dbReference type="InterPro" id="IPR036322">
    <property type="entry name" value="WD40_repeat_dom_sf"/>
</dbReference>
<evidence type="ECO:0000313" key="3">
    <source>
        <dbReference type="Proteomes" id="UP001046870"/>
    </source>
</evidence>
<sequence>MHMEKELKMEDTWKTRDLEKHLTGGVYDEDNIRKKDRRRRDEDGRKGRSGESVERRHRDRDSEAQKEDKEYREHRGREKEERERRHREREGHHSGEGRRHDGKPQDSERERRHREHKESEHHLSSEVESRERISHSKARERRHREEGDLENGPAEVASAKSLHLGRDRERRGTKETKVENEEDEVEKPAAEDHRDEEGADDYEEDFEDYEEDFEELDESDGEGDDKEDGAEEEKKEEELSPQKRREIEEIRRAMDAENERVGSGQRWHGVEEVEVSKRDHVHRAHSSISQSKSVQHGKFIDFVAAKHREVSKKAASKQKKRSAELLRLIDLDFSVSFSLLDLPPVNEYDMYIKNFGTTNTKQAYVQCNEDNTDRETQTEEIEESDKWTQHPGDSSVVCGGPKLTNEASGESMTKMSFDSQRLAAFLHSASQVVAVLLEEDRAEKHSLRQLKSHADSLSFSDGCLELNTKLPFLHGREVSLISFSQVQRQTMLSVHSPTTKPSAVRLDSQTILCIWNIWEPSCPQKVLVYESEVLCCCFSPGKATLVFAGTAVGSVVVWDLREHSSLHYTLKIGDHDWTLRYPTFSTDAVLAGSGHFSSVRSVEPVPANVTEGLRPEFSLLPAHEEVSGLSFQLASLDESGVLNLWVVVELPKANQAGSQTDLGLKPGGKVKLLHSSSITTNERLSKREAVKTVPLRALLLKFLPSDSNHFFIGTDMGVVTHGTRHGLNIPPKFYRPQLAGLRPVHVTSVDVSPFGEPVFLAGCADGSIRMHSLRNEQPVMEWTGSTNGEPVVSVQWALTRPAMFCVLDAASNIHIWDLLEKDYEPVTTEKIRSDRVTAMAVFGDPAKQNTFSGISLAVQSGKIEMQYFNKKWAVPTPAELENLQNMLHEAV</sequence>
<dbReference type="GO" id="GO:0042073">
    <property type="term" value="P:intraciliary transport"/>
    <property type="evidence" value="ECO:0007669"/>
    <property type="project" value="InterPro"/>
</dbReference>
<dbReference type="EMBL" id="JAFDVH010000002">
    <property type="protein sequence ID" value="KAG7488437.1"/>
    <property type="molecule type" value="Genomic_DNA"/>
</dbReference>
<dbReference type="InterPro" id="IPR015943">
    <property type="entry name" value="WD40/YVTN_repeat-like_dom_sf"/>
</dbReference>
<dbReference type="InterPro" id="IPR001680">
    <property type="entry name" value="WD40_rpt"/>
</dbReference>
<feature type="compositionally biased region" description="Basic and acidic residues" evidence="1">
    <location>
        <begin position="39"/>
        <end position="134"/>
    </location>
</feature>
<feature type="compositionally biased region" description="Basic and acidic residues" evidence="1">
    <location>
        <begin position="1"/>
        <end position="22"/>
    </location>
</feature>
<feature type="compositionally biased region" description="Basic and acidic residues" evidence="1">
    <location>
        <begin position="164"/>
        <end position="179"/>
    </location>
</feature>
<dbReference type="PANTHER" id="PTHR16022">
    <property type="entry name" value="WD REPEAT DOMAIN 60"/>
    <property type="match status" value="1"/>
</dbReference>
<feature type="compositionally biased region" description="Basic and acidic residues" evidence="1">
    <location>
        <begin position="186"/>
        <end position="196"/>
    </location>
</feature>
<accession>A0A9D3TCF4</accession>
<feature type="compositionally biased region" description="Acidic residues" evidence="1">
    <location>
        <begin position="197"/>
        <end position="231"/>
    </location>
</feature>
<gene>
    <name evidence="2" type="ORF">MATL_G00034530</name>
</gene>
<dbReference type="FunFam" id="2.130.10.10:FF:000585">
    <property type="entry name" value="WD repeat domain 60"/>
    <property type="match status" value="1"/>
</dbReference>
<evidence type="ECO:0008006" key="4">
    <source>
        <dbReference type="Google" id="ProtNLM"/>
    </source>
</evidence>
<evidence type="ECO:0000313" key="2">
    <source>
        <dbReference type="EMBL" id="KAG7488437.1"/>
    </source>
</evidence>
<proteinExistence type="predicted"/>
<evidence type="ECO:0000256" key="1">
    <source>
        <dbReference type="SAM" id="MobiDB-lite"/>
    </source>
</evidence>